<dbReference type="PANTHER" id="PTHR30472:SF27">
    <property type="entry name" value="PETROBACTIN IMPORT SYSTEM PERMEASE PROTEIN YCLN"/>
    <property type="match status" value="1"/>
</dbReference>
<feature type="compositionally biased region" description="Basic and acidic residues" evidence="1">
    <location>
        <begin position="175"/>
        <end position="187"/>
    </location>
</feature>
<dbReference type="Proteomes" id="UP000694300">
    <property type="component" value="Unassembled WGS sequence"/>
</dbReference>
<feature type="transmembrane region" description="Helical" evidence="2">
    <location>
        <begin position="450"/>
        <end position="470"/>
    </location>
</feature>
<feature type="transmembrane region" description="Helical" evidence="2">
    <location>
        <begin position="476"/>
        <end position="492"/>
    </location>
</feature>
<dbReference type="InterPro" id="IPR000522">
    <property type="entry name" value="ABC_transptr_permease_BtuC"/>
</dbReference>
<reference evidence="3 4" key="1">
    <citation type="submission" date="2020-11" db="EMBL/GenBank/DDBJ databases">
        <title>Pseudonocardia abyssalis sp. nov. and Pseudonocardia oceani sp. nov., description and phylogenomic analysis of two novel actinomycetes isolated from the deep Southern Ocean.</title>
        <authorList>
            <person name="Parra J."/>
        </authorList>
    </citation>
    <scope>NUCLEOTIDE SEQUENCE [LARGE SCALE GENOMIC DNA]</scope>
    <source>
        <strain evidence="4">KRD185</strain>
    </source>
</reference>
<feature type="transmembrane region" description="Helical" evidence="2">
    <location>
        <begin position="608"/>
        <end position="628"/>
    </location>
</feature>
<feature type="compositionally biased region" description="Low complexity" evidence="1">
    <location>
        <begin position="131"/>
        <end position="144"/>
    </location>
</feature>
<evidence type="ECO:0000313" key="3">
    <source>
        <dbReference type="EMBL" id="MBW0126701.1"/>
    </source>
</evidence>
<feature type="transmembrane region" description="Helical" evidence="2">
    <location>
        <begin position="581"/>
        <end position="602"/>
    </location>
</feature>
<evidence type="ECO:0000256" key="1">
    <source>
        <dbReference type="SAM" id="MobiDB-lite"/>
    </source>
</evidence>
<dbReference type="PANTHER" id="PTHR30472">
    <property type="entry name" value="FERRIC ENTEROBACTIN TRANSPORT SYSTEM PERMEASE PROTEIN"/>
    <property type="match status" value="1"/>
</dbReference>
<feature type="region of interest" description="Disordered" evidence="1">
    <location>
        <begin position="1"/>
        <end position="290"/>
    </location>
</feature>
<keyword evidence="2" id="KW-1133">Transmembrane helix</keyword>
<comment type="caution">
    <text evidence="3">The sequence shown here is derived from an EMBL/GenBank/DDBJ whole genome shotgun (WGS) entry which is preliminary data.</text>
</comment>
<keyword evidence="4" id="KW-1185">Reference proteome</keyword>
<feature type="compositionally biased region" description="Basic residues" evidence="1">
    <location>
        <begin position="209"/>
        <end position="226"/>
    </location>
</feature>
<dbReference type="EMBL" id="JADQDF010000001">
    <property type="protein sequence ID" value="MBW0126701.1"/>
    <property type="molecule type" value="Genomic_DNA"/>
</dbReference>
<feature type="compositionally biased region" description="Gly residues" evidence="1">
    <location>
        <begin position="164"/>
        <end position="174"/>
    </location>
</feature>
<protein>
    <submittedName>
        <fullName evidence="3">ABC transporter permease</fullName>
    </submittedName>
</protein>
<feature type="transmembrane region" description="Helical" evidence="2">
    <location>
        <begin position="321"/>
        <end position="346"/>
    </location>
</feature>
<keyword evidence="2" id="KW-0812">Transmembrane</keyword>
<feature type="compositionally biased region" description="Basic and acidic residues" evidence="1">
    <location>
        <begin position="15"/>
        <end position="31"/>
    </location>
</feature>
<feature type="transmembrane region" description="Helical" evidence="2">
    <location>
        <begin position="366"/>
        <end position="383"/>
    </location>
</feature>
<sequence>MFLAREPLVRGAGGDGHRADRGQPRRADRRAPAGARHRHGQPAVPDPRRVGRPARCGPGAPDRRGQPVQDRPGHHGPRFAQRAGSRGGRRGGAGPDHQRAAVRVLLRGSAHARPGGIDHRAGPARDRAAGRRAQAAGAGARPGVRPGGGRPADRRRLRRRRRPGAGGLRPGGPGDGDHHLRWRDQLCRPRNRPHAGPGVRHARADARPAGRRLHRPPGRRHLRRGHRAVEPRRDPRDGPGRGHQREPGDRVRPRRPAHRQLRGAAQRPRGAAGQDRVHAPVHLRQRGDPDLHRLLRVAGRPPRAHLTGAVHTRTRAPRERLFTWPLLIGVLGTAALVVTSLFVGVYDVFGAPDGAEMFAITRIPRTVALVLAGAAMAMSGLVMQQLTQNRFVEPTTTGTTEWAGLGLLLVMIAAPEAPLTVKMTGAVVAAFVGTMVFFLILQGVTLRSSIIVPIVGMMLAAVVGAVATYIALSTGMLQSMGVWFLGSFTSVLRGQYEPLWLAAVAVVAVFVAADRFTIAGLGRDIATNVGLDYRRVVLIGTGLIAVATGVVTVVVGNLPFLGLIVPNVVSLFRGDDLRSNLPWVCVLGVAVVTACDLIGRTIVMPFEIPVALILAIVGAVVFISLLLGRRRRA</sequence>
<feature type="transmembrane region" description="Helical" evidence="2">
    <location>
        <begin position="499"/>
        <end position="518"/>
    </location>
</feature>
<feature type="transmembrane region" description="Helical" evidence="2">
    <location>
        <begin position="538"/>
        <end position="569"/>
    </location>
</feature>
<feature type="transmembrane region" description="Helical" evidence="2">
    <location>
        <begin position="420"/>
        <end position="441"/>
    </location>
</feature>
<dbReference type="Pfam" id="PF01032">
    <property type="entry name" value="FecCD"/>
    <property type="match status" value="1"/>
</dbReference>
<accession>A0ABS6U3W9</accession>
<feature type="compositionally biased region" description="Basic and acidic residues" evidence="1">
    <location>
        <begin position="116"/>
        <end position="129"/>
    </location>
</feature>
<evidence type="ECO:0000256" key="2">
    <source>
        <dbReference type="SAM" id="Phobius"/>
    </source>
</evidence>
<name>A0ABS6U3W9_9PSEU</name>
<feature type="compositionally biased region" description="Low complexity" evidence="1">
    <location>
        <begin position="262"/>
        <end position="274"/>
    </location>
</feature>
<feature type="compositionally biased region" description="Basic and acidic residues" evidence="1">
    <location>
        <begin position="227"/>
        <end position="251"/>
    </location>
</feature>
<gene>
    <name evidence="3" type="ORF">I4I82_03270</name>
</gene>
<proteinExistence type="predicted"/>
<organism evidence="3 4">
    <name type="scientific">Pseudonocardia oceani</name>
    <dbReference type="NCBI Taxonomy" id="2792013"/>
    <lineage>
        <taxon>Bacteria</taxon>
        <taxon>Bacillati</taxon>
        <taxon>Actinomycetota</taxon>
        <taxon>Actinomycetes</taxon>
        <taxon>Pseudonocardiales</taxon>
        <taxon>Pseudonocardiaceae</taxon>
        <taxon>Pseudonocardia</taxon>
    </lineage>
</organism>
<feature type="compositionally biased region" description="Basic residues" evidence="1">
    <location>
        <begin position="153"/>
        <end position="163"/>
    </location>
</feature>
<feature type="compositionally biased region" description="Basic residues" evidence="1">
    <location>
        <begin position="252"/>
        <end position="261"/>
    </location>
</feature>
<evidence type="ECO:0000313" key="4">
    <source>
        <dbReference type="Proteomes" id="UP000694300"/>
    </source>
</evidence>
<dbReference type="CDD" id="cd06550">
    <property type="entry name" value="TM_ABC_iron-siderophores_like"/>
    <property type="match status" value="1"/>
</dbReference>
<keyword evidence="2" id="KW-0472">Membrane</keyword>